<accession>A0ACC0MMC6</accession>
<dbReference type="EMBL" id="CM046395">
    <property type="protein sequence ID" value="KAI8542152.1"/>
    <property type="molecule type" value="Genomic_DNA"/>
</dbReference>
<keyword evidence="2" id="KW-1185">Reference proteome</keyword>
<dbReference type="Proteomes" id="UP001062846">
    <property type="component" value="Chromosome 8"/>
</dbReference>
<sequence>MVAVAPRIPPKSYYGGIRNEDSQDHIFVYLISQDDPIYTSKGISIATVAVGARIPLGTIVGLGTNPEEGSCFVCNMNGTKTGRDSGASDATECGVRLVEAPRRGAGT</sequence>
<comment type="caution">
    <text evidence="1">The sequence shown here is derived from an EMBL/GenBank/DDBJ whole genome shotgun (WGS) entry which is preliminary data.</text>
</comment>
<gene>
    <name evidence="1" type="ORF">RHMOL_Rhmol08G0116600</name>
</gene>
<organism evidence="1 2">
    <name type="scientific">Rhododendron molle</name>
    <name type="common">Chinese azalea</name>
    <name type="synonym">Azalea mollis</name>
    <dbReference type="NCBI Taxonomy" id="49168"/>
    <lineage>
        <taxon>Eukaryota</taxon>
        <taxon>Viridiplantae</taxon>
        <taxon>Streptophyta</taxon>
        <taxon>Embryophyta</taxon>
        <taxon>Tracheophyta</taxon>
        <taxon>Spermatophyta</taxon>
        <taxon>Magnoliopsida</taxon>
        <taxon>eudicotyledons</taxon>
        <taxon>Gunneridae</taxon>
        <taxon>Pentapetalae</taxon>
        <taxon>asterids</taxon>
        <taxon>Ericales</taxon>
        <taxon>Ericaceae</taxon>
        <taxon>Ericoideae</taxon>
        <taxon>Rhodoreae</taxon>
        <taxon>Rhododendron</taxon>
    </lineage>
</organism>
<protein>
    <submittedName>
        <fullName evidence="1">Uncharacterized protein</fullName>
    </submittedName>
</protein>
<reference evidence="1" key="1">
    <citation type="submission" date="2022-02" db="EMBL/GenBank/DDBJ databases">
        <title>Plant Genome Project.</title>
        <authorList>
            <person name="Zhang R.-G."/>
        </authorList>
    </citation>
    <scope>NUCLEOTIDE SEQUENCE</scope>
    <source>
        <strain evidence="1">AT1</strain>
    </source>
</reference>
<proteinExistence type="predicted"/>
<name>A0ACC0MMC6_RHOML</name>
<evidence type="ECO:0000313" key="2">
    <source>
        <dbReference type="Proteomes" id="UP001062846"/>
    </source>
</evidence>
<evidence type="ECO:0000313" key="1">
    <source>
        <dbReference type="EMBL" id="KAI8542152.1"/>
    </source>
</evidence>